<dbReference type="AlphaFoldDB" id="A0A6M4PVT8"/>
<dbReference type="KEGG" id="sarg:HKX69_33165"/>
<evidence type="ECO:0000313" key="3">
    <source>
        <dbReference type="Proteomes" id="UP000502641"/>
    </source>
</evidence>
<gene>
    <name evidence="2" type="ORF">HKX69_33165</name>
</gene>
<protein>
    <submittedName>
        <fullName evidence="2">Uncharacterized protein</fullName>
    </submittedName>
</protein>
<sequence>MMPESAGPVTELTSQYVSQVTNDLEHNLKEQERITAEIAVLQEQLTTLQHDHAILLNMRQALGLAAPGGRAVVPAPREKSGGTRPADDKKPAPKKPAATKTAATKTAARKTVAKKTAPRKAAVKKASAGKPAATNTAPSEPAQPTLVELVRRHLSEQTEPRSAAEISEALGKAYPGRGIQAKVVRTTLENLVARNGAQRTKQGTSVFYVVPGEAARETTEGAETGA</sequence>
<feature type="region of interest" description="Disordered" evidence="1">
    <location>
        <begin position="70"/>
        <end position="144"/>
    </location>
</feature>
<reference evidence="2 3" key="1">
    <citation type="submission" date="2020-05" db="EMBL/GenBank/DDBJ databases">
        <authorList>
            <person name="Li K."/>
        </authorList>
    </citation>
    <scope>NUCLEOTIDE SEQUENCE [LARGE SCALE GENOMIC DNA]</scope>
    <source>
        <strain evidence="3">jing01</strain>
    </source>
</reference>
<feature type="compositionally biased region" description="Basic and acidic residues" evidence="1">
    <location>
        <begin position="76"/>
        <end position="91"/>
    </location>
</feature>
<name>A0A6M4PVT8_9ACTN</name>
<accession>A0A6M4PVT8</accession>
<evidence type="ECO:0000313" key="2">
    <source>
        <dbReference type="EMBL" id="QJS14734.1"/>
    </source>
</evidence>
<feature type="compositionally biased region" description="Basic residues" evidence="1">
    <location>
        <begin position="107"/>
        <end position="123"/>
    </location>
</feature>
<dbReference type="Proteomes" id="UP000502641">
    <property type="component" value="Chromosome"/>
</dbReference>
<feature type="compositionally biased region" description="Low complexity" evidence="1">
    <location>
        <begin position="95"/>
        <end position="106"/>
    </location>
</feature>
<dbReference type="EMBL" id="CP053189">
    <property type="protein sequence ID" value="QJS14734.1"/>
    <property type="molecule type" value="Genomic_DNA"/>
</dbReference>
<evidence type="ECO:0000256" key="1">
    <source>
        <dbReference type="SAM" id="MobiDB-lite"/>
    </source>
</evidence>
<proteinExistence type="predicted"/>
<keyword evidence="3" id="KW-1185">Reference proteome</keyword>
<organism evidence="2 3">
    <name type="scientific">Streptomyces argyrophylli</name>
    <dbReference type="NCBI Taxonomy" id="2726118"/>
    <lineage>
        <taxon>Bacteria</taxon>
        <taxon>Bacillati</taxon>
        <taxon>Actinomycetota</taxon>
        <taxon>Actinomycetes</taxon>
        <taxon>Kitasatosporales</taxon>
        <taxon>Streptomycetaceae</taxon>
        <taxon>Streptomyces</taxon>
    </lineage>
</organism>